<evidence type="ECO:0000313" key="3">
    <source>
        <dbReference type="EMBL" id="EHQ25178.1"/>
    </source>
</evidence>
<feature type="region of interest" description="Disordered" evidence="1">
    <location>
        <begin position="66"/>
        <end position="92"/>
    </location>
</feature>
<feature type="transmembrane region" description="Helical" evidence="2">
    <location>
        <begin position="36"/>
        <end position="57"/>
    </location>
</feature>
<evidence type="ECO:0000256" key="2">
    <source>
        <dbReference type="SAM" id="Phobius"/>
    </source>
</evidence>
<evidence type="ECO:0000313" key="4">
    <source>
        <dbReference type="Proteomes" id="UP000002774"/>
    </source>
</evidence>
<dbReference type="eggNOG" id="COG5416">
    <property type="taxonomic scope" value="Bacteria"/>
</dbReference>
<dbReference type="HOGENOM" id="CLU_182330_1_0_10"/>
<proteinExistence type="predicted"/>
<organism evidence="3 4">
    <name type="scientific">Mucilaginibacter paludis DSM 18603</name>
    <dbReference type="NCBI Taxonomy" id="714943"/>
    <lineage>
        <taxon>Bacteria</taxon>
        <taxon>Pseudomonadati</taxon>
        <taxon>Bacteroidota</taxon>
        <taxon>Sphingobacteriia</taxon>
        <taxon>Sphingobacteriales</taxon>
        <taxon>Sphingobacteriaceae</taxon>
        <taxon>Mucilaginibacter</taxon>
    </lineage>
</organism>
<gene>
    <name evidence="3" type="ORF">Mucpa_1004</name>
</gene>
<keyword evidence="4" id="KW-1185">Reference proteome</keyword>
<keyword evidence="2" id="KW-0812">Transmembrane</keyword>
<keyword evidence="2" id="KW-1133">Transmembrane helix</keyword>
<reference evidence="3" key="1">
    <citation type="submission" date="2011-09" db="EMBL/GenBank/DDBJ databases">
        <title>The permanent draft genome of Mucilaginibacter paludis DSM 18603.</title>
        <authorList>
            <consortium name="US DOE Joint Genome Institute (JGI-PGF)"/>
            <person name="Lucas S."/>
            <person name="Han J."/>
            <person name="Lapidus A."/>
            <person name="Bruce D."/>
            <person name="Goodwin L."/>
            <person name="Pitluck S."/>
            <person name="Peters L."/>
            <person name="Kyrpides N."/>
            <person name="Mavromatis K."/>
            <person name="Ivanova N."/>
            <person name="Mikhailova N."/>
            <person name="Held B."/>
            <person name="Detter J.C."/>
            <person name="Tapia R."/>
            <person name="Han C."/>
            <person name="Land M."/>
            <person name="Hauser L."/>
            <person name="Markowitz V."/>
            <person name="Cheng J.-F."/>
            <person name="Hugenholtz P."/>
            <person name="Woyke T."/>
            <person name="Wu D."/>
            <person name="Tindall B."/>
            <person name="Brambilla E."/>
            <person name="Klenk H.-P."/>
            <person name="Eisen J.A."/>
        </authorList>
    </citation>
    <scope>NUCLEOTIDE SEQUENCE [LARGE SCALE GENOMIC DNA]</scope>
    <source>
        <strain evidence="3">DSM 18603</strain>
    </source>
</reference>
<dbReference type="AlphaFoldDB" id="H1YE00"/>
<dbReference type="STRING" id="714943.Mucpa_1004"/>
<sequence length="92" mass="10521">MRIKTIFLIVITILLTVIIMQNNQDVKFTVLFSQFYISNLIIMALMAIAGFVIGFLIGRPRKVKFDNTHPSLDNPTGKKSDTLSDEDREYIN</sequence>
<dbReference type="Proteomes" id="UP000002774">
    <property type="component" value="Chromosome"/>
</dbReference>
<dbReference type="OrthoDB" id="798432at2"/>
<dbReference type="EMBL" id="CM001403">
    <property type="protein sequence ID" value="EHQ25178.1"/>
    <property type="molecule type" value="Genomic_DNA"/>
</dbReference>
<evidence type="ECO:0008006" key="5">
    <source>
        <dbReference type="Google" id="ProtNLM"/>
    </source>
</evidence>
<protein>
    <recommendedName>
        <fullName evidence="5">Lipopolysaccharide assembly protein A domain-containing protein</fullName>
    </recommendedName>
</protein>
<keyword evidence="2" id="KW-0472">Membrane</keyword>
<feature type="compositionally biased region" description="Acidic residues" evidence="1">
    <location>
        <begin position="83"/>
        <end position="92"/>
    </location>
</feature>
<name>H1YE00_9SPHI</name>
<evidence type="ECO:0000256" key="1">
    <source>
        <dbReference type="SAM" id="MobiDB-lite"/>
    </source>
</evidence>
<dbReference type="RefSeq" id="WP_008504836.1">
    <property type="nucleotide sequence ID" value="NZ_CM001403.1"/>
</dbReference>
<accession>H1YE00</accession>